<organism evidence="2 3">
    <name type="scientific">Pseudoduganella buxea</name>
    <dbReference type="NCBI Taxonomy" id="1949069"/>
    <lineage>
        <taxon>Bacteria</taxon>
        <taxon>Pseudomonadati</taxon>
        <taxon>Pseudomonadota</taxon>
        <taxon>Betaproteobacteria</taxon>
        <taxon>Burkholderiales</taxon>
        <taxon>Oxalobacteraceae</taxon>
        <taxon>Telluria group</taxon>
        <taxon>Pseudoduganella</taxon>
    </lineage>
</organism>
<reference evidence="1" key="4">
    <citation type="submission" date="2024-05" db="EMBL/GenBank/DDBJ databases">
        <authorList>
            <person name="Sun Q."/>
            <person name="Zhou Y."/>
        </authorList>
    </citation>
    <scope>NUCLEOTIDE SEQUENCE</scope>
    <source>
        <strain evidence="1">CGMCC 1.15931</strain>
    </source>
</reference>
<sequence length="158" mass="17130">MNDDAAVLIEVFVAMREHGPVREQLPARSLGDNRYELLASPGLALNLARGDVVELCDPHAPATVLQRGGNFCIQVYADALAPQDVAALEAQVAKQLHGSLDGRYQGNLALTVPASAGMDGICQVFDAFTASTGVQWYFANIYRNIDDPGDETLLDWWQ</sequence>
<comment type="caution">
    <text evidence="2">The sequence shown here is derived from an EMBL/GenBank/DDBJ whole genome shotgun (WGS) entry which is preliminary data.</text>
</comment>
<name>A0A6I3SVV0_9BURK</name>
<evidence type="ECO:0000313" key="3">
    <source>
        <dbReference type="Proteomes" id="UP000430634"/>
    </source>
</evidence>
<dbReference type="AlphaFoldDB" id="A0A6I3SVV0"/>
<dbReference type="OrthoDB" id="9003131at2"/>
<evidence type="ECO:0000313" key="1">
    <source>
        <dbReference type="EMBL" id="GGC17934.1"/>
    </source>
</evidence>
<keyword evidence="4" id="KW-1185">Reference proteome</keyword>
<evidence type="ECO:0000313" key="4">
    <source>
        <dbReference type="Proteomes" id="UP000622638"/>
    </source>
</evidence>
<reference evidence="4" key="2">
    <citation type="journal article" date="2019" name="Int. J. Syst. Evol. Microbiol.">
        <title>The Global Catalogue of Microorganisms (GCM) 10K type strain sequencing project: providing services to taxonomists for standard genome sequencing and annotation.</title>
        <authorList>
            <consortium name="The Broad Institute Genomics Platform"/>
            <consortium name="The Broad Institute Genome Sequencing Center for Infectious Disease"/>
            <person name="Wu L."/>
            <person name="Ma J."/>
        </authorList>
    </citation>
    <scope>NUCLEOTIDE SEQUENCE [LARGE SCALE GENOMIC DNA]</scope>
    <source>
        <strain evidence="4">CGMCC 1.15931</strain>
    </source>
</reference>
<evidence type="ECO:0000313" key="2">
    <source>
        <dbReference type="EMBL" id="MTV52402.1"/>
    </source>
</evidence>
<reference evidence="1" key="1">
    <citation type="journal article" date="2014" name="Int. J. Syst. Evol. Microbiol.">
        <title>Complete genome of a new Firmicutes species belonging to the dominant human colonic microbiota ('Ruminococcus bicirculans') reveals two chromosomes and a selective capacity to utilize plant glucans.</title>
        <authorList>
            <consortium name="NISC Comparative Sequencing Program"/>
            <person name="Wegmann U."/>
            <person name="Louis P."/>
            <person name="Goesmann A."/>
            <person name="Henrissat B."/>
            <person name="Duncan S.H."/>
            <person name="Flint H.J."/>
        </authorList>
    </citation>
    <scope>NUCLEOTIDE SEQUENCE</scope>
    <source>
        <strain evidence="1">CGMCC 1.15931</strain>
    </source>
</reference>
<dbReference type="Proteomes" id="UP000622638">
    <property type="component" value="Unassembled WGS sequence"/>
</dbReference>
<dbReference type="InterPro" id="IPR025361">
    <property type="entry name" value="DUF4265"/>
</dbReference>
<reference evidence="2 3" key="3">
    <citation type="submission" date="2019-11" db="EMBL/GenBank/DDBJ databases">
        <title>Type strains purchased from KCTC, JCM and DSMZ.</title>
        <authorList>
            <person name="Lu H."/>
        </authorList>
    </citation>
    <scope>NUCLEOTIDE SEQUENCE [LARGE SCALE GENOMIC DNA]</scope>
    <source>
        <strain evidence="2 3">KCTC 52429</strain>
    </source>
</reference>
<dbReference type="RefSeq" id="WP_155469736.1">
    <property type="nucleotide sequence ID" value="NZ_BMKG01000024.1"/>
</dbReference>
<dbReference type="Proteomes" id="UP000430634">
    <property type="component" value="Unassembled WGS sequence"/>
</dbReference>
<proteinExistence type="predicted"/>
<gene>
    <name evidence="1" type="ORF">GCM10011572_44070</name>
    <name evidence="2" type="ORF">GM672_06585</name>
</gene>
<dbReference type="Pfam" id="PF14085">
    <property type="entry name" value="DUF4265"/>
    <property type="match status" value="1"/>
</dbReference>
<protein>
    <submittedName>
        <fullName evidence="2">DUF4265 domain-containing protein</fullName>
    </submittedName>
</protein>
<dbReference type="EMBL" id="BMKG01000024">
    <property type="protein sequence ID" value="GGC17934.1"/>
    <property type="molecule type" value="Genomic_DNA"/>
</dbReference>
<accession>A0A6I3SVV0</accession>
<dbReference type="EMBL" id="WNKZ01000012">
    <property type="protein sequence ID" value="MTV52402.1"/>
    <property type="molecule type" value="Genomic_DNA"/>
</dbReference>